<dbReference type="InterPro" id="IPR009229">
    <property type="entry name" value="AgrD"/>
</dbReference>
<organism evidence="1 2">
    <name type="scientific">Acetivibrio clariflavus (strain DSM 19732 / NBRC 101661 / EBR45)</name>
    <name type="common">Clostridium clariflavum</name>
    <dbReference type="NCBI Taxonomy" id="720554"/>
    <lineage>
        <taxon>Bacteria</taxon>
        <taxon>Bacillati</taxon>
        <taxon>Bacillota</taxon>
        <taxon>Clostridia</taxon>
        <taxon>Eubacteriales</taxon>
        <taxon>Oscillospiraceae</taxon>
        <taxon>Acetivibrio</taxon>
    </lineage>
</organism>
<evidence type="ECO:0000313" key="1">
    <source>
        <dbReference type="EMBL" id="AEV66782.1"/>
    </source>
</evidence>
<dbReference type="KEGG" id="ccl:Clocl_0024"/>
<dbReference type="AlphaFoldDB" id="G8LYR4"/>
<gene>
    <name evidence="1" type="ordered locus">Clocl_0024</name>
</gene>
<name>G8LYR4_ACECE</name>
<evidence type="ECO:0008006" key="3">
    <source>
        <dbReference type="Google" id="ProtNLM"/>
    </source>
</evidence>
<evidence type="ECO:0000313" key="2">
    <source>
        <dbReference type="Proteomes" id="UP000005435"/>
    </source>
</evidence>
<dbReference type="NCBIfam" id="TIGR04223">
    <property type="entry name" value="quorum_AgrD"/>
    <property type="match status" value="1"/>
</dbReference>
<protein>
    <recommendedName>
        <fullName evidence="3">Cyclic lactone autoinducer peptide</fullName>
    </recommendedName>
</protein>
<reference evidence="2" key="1">
    <citation type="submission" date="2011-12" db="EMBL/GenBank/DDBJ databases">
        <title>Complete sequence of Clostridium clariflavum DSM 19732.</title>
        <authorList>
            <consortium name="US DOE Joint Genome Institute"/>
            <person name="Lucas S."/>
            <person name="Han J."/>
            <person name="Lapidus A."/>
            <person name="Cheng J.-F."/>
            <person name="Goodwin L."/>
            <person name="Pitluck S."/>
            <person name="Peters L."/>
            <person name="Teshima H."/>
            <person name="Detter J.C."/>
            <person name="Han C."/>
            <person name="Tapia R."/>
            <person name="Land M."/>
            <person name="Hauser L."/>
            <person name="Kyrpides N."/>
            <person name="Ivanova N."/>
            <person name="Pagani I."/>
            <person name="Kitzmiller T."/>
            <person name="Lynd L."/>
            <person name="Izquierdo J."/>
            <person name="Woyke T."/>
        </authorList>
    </citation>
    <scope>NUCLEOTIDE SEQUENCE [LARGE SCALE GENOMIC DNA]</scope>
    <source>
        <strain evidence="2">DSM 19732 / NBRC 101661 / EBR45</strain>
    </source>
</reference>
<dbReference type="Proteomes" id="UP000005435">
    <property type="component" value="Chromosome"/>
</dbReference>
<reference evidence="1 2" key="2">
    <citation type="journal article" date="2012" name="Stand. Genomic Sci.">
        <title>Complete Genome Sequence of Clostridium clariflavum DSM 19732.</title>
        <authorList>
            <person name="Izquierdo J.A."/>
            <person name="Goodwin L."/>
            <person name="Davenport K.W."/>
            <person name="Teshima H."/>
            <person name="Bruce D."/>
            <person name="Detter C."/>
            <person name="Tapia R."/>
            <person name="Han S."/>
            <person name="Land M."/>
            <person name="Hauser L."/>
            <person name="Jeffries C.D."/>
            <person name="Han J."/>
            <person name="Pitluck S."/>
            <person name="Nolan M."/>
            <person name="Chen A."/>
            <person name="Huntemann M."/>
            <person name="Mavromatis K."/>
            <person name="Mikhailova N."/>
            <person name="Liolios K."/>
            <person name="Woyke T."/>
            <person name="Lynd L.R."/>
        </authorList>
    </citation>
    <scope>NUCLEOTIDE SEQUENCE [LARGE SCALE GENOMIC DNA]</scope>
    <source>
        <strain evidence="2">DSM 19732 / NBRC 101661 / EBR45</strain>
    </source>
</reference>
<dbReference type="EMBL" id="CP003065">
    <property type="protein sequence ID" value="AEV66782.1"/>
    <property type="molecule type" value="Genomic_DNA"/>
</dbReference>
<dbReference type="HOGENOM" id="CLU_217513_0_1_9"/>
<dbReference type="RefSeq" id="WP_014253420.1">
    <property type="nucleotide sequence ID" value="NC_016627.1"/>
</dbReference>
<dbReference type="OrthoDB" id="1809626at2"/>
<proteinExistence type="predicted"/>
<keyword evidence="2" id="KW-1185">Reference proteome</keyword>
<sequence precursor="true">MKKFFEAVAAILTTLALFSASTASWVFFYQPVAPKSIHRLIG</sequence>
<accession>G8LYR4</accession>